<proteinExistence type="predicted"/>
<name>A0A8H5FKI4_9AGAR</name>
<keyword evidence="3" id="KW-1185">Reference proteome</keyword>
<dbReference type="AlphaFoldDB" id="A0A8H5FKI4"/>
<dbReference type="OrthoDB" id="3041043at2759"/>
<evidence type="ECO:0000259" key="1">
    <source>
        <dbReference type="Pfam" id="PF00646"/>
    </source>
</evidence>
<reference evidence="2 3" key="1">
    <citation type="journal article" date="2020" name="ISME J.">
        <title>Uncovering the hidden diversity of litter-decomposition mechanisms in mushroom-forming fungi.</title>
        <authorList>
            <person name="Floudas D."/>
            <person name="Bentzer J."/>
            <person name="Ahren D."/>
            <person name="Johansson T."/>
            <person name="Persson P."/>
            <person name="Tunlid A."/>
        </authorList>
    </citation>
    <scope>NUCLEOTIDE SEQUENCE [LARGE SCALE GENOMIC DNA]</scope>
    <source>
        <strain evidence="2 3">CBS 291.85</strain>
    </source>
</reference>
<dbReference type="EMBL" id="JAACJM010000177">
    <property type="protein sequence ID" value="KAF5340169.1"/>
    <property type="molecule type" value="Genomic_DNA"/>
</dbReference>
<protein>
    <recommendedName>
        <fullName evidence="1">F-box domain-containing protein</fullName>
    </recommendedName>
</protein>
<evidence type="ECO:0000313" key="2">
    <source>
        <dbReference type="EMBL" id="KAF5340169.1"/>
    </source>
</evidence>
<comment type="caution">
    <text evidence="2">The sequence shown here is derived from an EMBL/GenBank/DDBJ whole genome shotgun (WGS) entry which is preliminary data.</text>
</comment>
<sequence>MFSFPRELQNLVLREFSSVDRHRFSLVNKKARELVLGHNERSFRIRQFLLRFFGALANVARFRILQYELGLLVSGSTALQFFFDDLDTYVELIKFRPYADFLLEIGYVFDPIQGQPKDFEDALAAALNAERPHADQDDDFAWEGYRGNGMAEVFNFQKSDKKVQVITCVQTPIEVILNFHSTCVMNVISHSHGYSLFPRATFEDRVSLHTPTFATVKDKHKHARENMPDMDGP</sequence>
<dbReference type="InterPro" id="IPR001810">
    <property type="entry name" value="F-box_dom"/>
</dbReference>
<gene>
    <name evidence="2" type="ORF">D9758_014990</name>
</gene>
<dbReference type="Pfam" id="PF00646">
    <property type="entry name" value="F-box"/>
    <property type="match status" value="1"/>
</dbReference>
<dbReference type="Proteomes" id="UP000559256">
    <property type="component" value="Unassembled WGS sequence"/>
</dbReference>
<organism evidence="2 3">
    <name type="scientific">Tetrapyrgos nigripes</name>
    <dbReference type="NCBI Taxonomy" id="182062"/>
    <lineage>
        <taxon>Eukaryota</taxon>
        <taxon>Fungi</taxon>
        <taxon>Dikarya</taxon>
        <taxon>Basidiomycota</taxon>
        <taxon>Agaricomycotina</taxon>
        <taxon>Agaricomycetes</taxon>
        <taxon>Agaricomycetidae</taxon>
        <taxon>Agaricales</taxon>
        <taxon>Marasmiineae</taxon>
        <taxon>Marasmiaceae</taxon>
        <taxon>Tetrapyrgos</taxon>
    </lineage>
</organism>
<accession>A0A8H5FKI4</accession>
<evidence type="ECO:0000313" key="3">
    <source>
        <dbReference type="Proteomes" id="UP000559256"/>
    </source>
</evidence>
<feature type="domain" description="F-box" evidence="1">
    <location>
        <begin position="3"/>
        <end position="39"/>
    </location>
</feature>